<dbReference type="InterPro" id="IPR048997">
    <property type="entry name" value="Stonustoxin-like_helical"/>
</dbReference>
<dbReference type="InterPro" id="IPR052090">
    <property type="entry name" value="Cytolytic_pore-forming_toxin"/>
</dbReference>
<evidence type="ECO:0000259" key="7">
    <source>
        <dbReference type="PROSITE" id="PS50188"/>
    </source>
</evidence>
<evidence type="ECO:0000313" key="8">
    <source>
        <dbReference type="Proteomes" id="UP000515145"/>
    </source>
</evidence>
<comment type="subcellular location">
    <subcellularLocation>
        <location evidence="1">Secreted</location>
    </subcellularLocation>
</comment>
<gene>
    <name evidence="9" type="primary">LOC114437323</name>
</gene>
<dbReference type="RefSeq" id="XP_028263753.1">
    <property type="nucleotide sequence ID" value="XM_028407952.1"/>
</dbReference>
<evidence type="ECO:0000256" key="4">
    <source>
        <dbReference type="ARBA" id="ARBA00022656"/>
    </source>
</evidence>
<dbReference type="InterPro" id="IPR003879">
    <property type="entry name" value="Butyrophylin_SPRY"/>
</dbReference>
<feature type="domain" description="B30.2/SPRY" evidence="7">
    <location>
        <begin position="508"/>
        <end position="703"/>
    </location>
</feature>
<keyword evidence="4" id="KW-0800">Toxin</keyword>
<keyword evidence="3" id="KW-0964">Secreted</keyword>
<dbReference type="Proteomes" id="UP000515145">
    <property type="component" value="Chromosome 6"/>
</dbReference>
<sequence length="703" mass="78896">MASNQVTVSALASNQVSMPALGRPFTLGMLYDARKDELCTGITLWDRKTIDEKKITRPEKASIFKVTASDSIEEKSSLMDINASLKASFLGGLIEVGGSAKYLNDHKKFKNQSRVTLQYKATTRFEQLSVSQQQVKLAELPDKFVATHVVTGILYGANAFFVFDSERLDVSSTQKIEGHMQAAIRKIPSFSLEGEVDAKLSDEEKAATKKFSCKFYGDFILPSNPATFKDAVKTYMQLPNLLGNKEENAVPVKVWLTPLSYEVSLGLLRKAQDALEDMKEIEMRCNDALEDEIVDKFPEIKHKVRGFRDLCNNYTTKLKETMGEKFPAIRAGKEDGRSVEKLLEDREKSPFSYKNLDKWLDNTEREINIIRSCVGMMDGTGIKIVQQQSELEREVLTPGVEHTLCFAFTSLGTADPYLKEMKDYLCSLGSQRDKNVTPPAEDQWYSSAEAVAKVRAMAEEFSNLAKGLKKSSRFRFLVAVLPDKDQKGAAIYHYKGGSLQPGRFSKPEIRDVKTVTNRRDLLWYATDLTLDPDTANYYLILSQKNKKATRGVKQSYPILPQRFDECPQVLCKEGLNGIQYWEVEWSNAAAGGEEFAVGVAYDECPRKGNNEVAGLGNNVYSWCFGWHQGLFKAWHNGVVWRDPVPPTGCKFGVFLNCPAGTLSFYSVSSNALRHLYTFQATFTQPLYPGLWVNCSYVALSPTV</sequence>
<dbReference type="CDD" id="cd16040">
    <property type="entry name" value="SPRY_PRY_SNTX"/>
    <property type="match status" value="1"/>
</dbReference>
<dbReference type="InterPro" id="IPR056072">
    <property type="entry name" value="SNTX_MACPF/CDC-like_dom"/>
</dbReference>
<dbReference type="Pfam" id="PF21109">
    <property type="entry name" value="Stonustoxin_helical"/>
    <property type="match status" value="1"/>
</dbReference>
<dbReference type="OrthoDB" id="8954335at2759"/>
<dbReference type="PANTHER" id="PTHR31594">
    <property type="entry name" value="AIG1-TYPE G DOMAIN-CONTAINING PROTEIN"/>
    <property type="match status" value="1"/>
</dbReference>
<dbReference type="InterPro" id="IPR003877">
    <property type="entry name" value="SPRY_dom"/>
</dbReference>
<keyword evidence="6" id="KW-0204">Cytolysis</keyword>
<protein>
    <submittedName>
        <fullName evidence="9">Neoverrucotoxin subunit alpha-like</fullName>
    </submittedName>
</protein>
<reference evidence="9" key="1">
    <citation type="submission" date="2025-08" db="UniProtKB">
        <authorList>
            <consortium name="RefSeq"/>
        </authorList>
    </citation>
    <scope>IDENTIFICATION</scope>
</reference>
<keyword evidence="5" id="KW-0354">Hemolysis</keyword>
<dbReference type="InterPro" id="IPR006574">
    <property type="entry name" value="PRY"/>
</dbReference>
<dbReference type="SMART" id="SM00589">
    <property type="entry name" value="PRY"/>
    <property type="match status" value="1"/>
</dbReference>
<dbReference type="PROSITE" id="PS50188">
    <property type="entry name" value="B302_SPRY"/>
    <property type="match status" value="1"/>
</dbReference>
<dbReference type="PANTHER" id="PTHR31594:SF16">
    <property type="entry name" value="SI:CH211-281L24.3"/>
    <property type="match status" value="1"/>
</dbReference>
<dbReference type="Pfam" id="PF18078">
    <property type="entry name" value="Thioredoxin_11"/>
    <property type="match status" value="1"/>
</dbReference>
<dbReference type="GO" id="GO:0090729">
    <property type="term" value="F:toxin activity"/>
    <property type="evidence" value="ECO:0007669"/>
    <property type="project" value="UniProtKB-KW"/>
</dbReference>
<proteinExistence type="inferred from homology"/>
<dbReference type="GO" id="GO:0005576">
    <property type="term" value="C:extracellular region"/>
    <property type="evidence" value="ECO:0007669"/>
    <property type="project" value="UniProtKB-SubCell"/>
</dbReference>
<dbReference type="InParanoid" id="A0A6P7IDS1"/>
<dbReference type="InterPro" id="IPR043136">
    <property type="entry name" value="B30.2/SPRY_sf"/>
</dbReference>
<evidence type="ECO:0000256" key="5">
    <source>
        <dbReference type="ARBA" id="ARBA00022735"/>
    </source>
</evidence>
<evidence type="ECO:0000256" key="3">
    <source>
        <dbReference type="ARBA" id="ARBA00022525"/>
    </source>
</evidence>
<dbReference type="Pfam" id="PF00622">
    <property type="entry name" value="SPRY"/>
    <property type="match status" value="1"/>
</dbReference>
<dbReference type="SUPFAM" id="SSF49899">
    <property type="entry name" value="Concanavalin A-like lectins/glucanases"/>
    <property type="match status" value="1"/>
</dbReference>
<evidence type="ECO:0000256" key="6">
    <source>
        <dbReference type="ARBA" id="ARBA00022852"/>
    </source>
</evidence>
<dbReference type="Pfam" id="PF13765">
    <property type="entry name" value="PRY"/>
    <property type="match status" value="1"/>
</dbReference>
<dbReference type="InterPro" id="IPR040581">
    <property type="entry name" value="Thioredoxin_11"/>
</dbReference>
<name>A0A6P7IDS1_9TELE</name>
<dbReference type="AlphaFoldDB" id="A0A6P7IDS1"/>
<dbReference type="PRINTS" id="PR01407">
    <property type="entry name" value="BUTYPHLNCDUF"/>
</dbReference>
<dbReference type="InterPro" id="IPR013320">
    <property type="entry name" value="ConA-like_dom_sf"/>
</dbReference>
<evidence type="ECO:0000256" key="2">
    <source>
        <dbReference type="ARBA" id="ARBA00006480"/>
    </source>
</evidence>
<evidence type="ECO:0000313" key="9">
    <source>
        <dbReference type="RefSeq" id="XP_028263753.1"/>
    </source>
</evidence>
<dbReference type="InterPro" id="IPR001870">
    <property type="entry name" value="B30.2/SPRY"/>
</dbReference>
<evidence type="ECO:0000256" key="1">
    <source>
        <dbReference type="ARBA" id="ARBA00004613"/>
    </source>
</evidence>
<organism evidence="8 9">
    <name type="scientific">Parambassis ranga</name>
    <name type="common">Indian glassy fish</name>
    <dbReference type="NCBI Taxonomy" id="210632"/>
    <lineage>
        <taxon>Eukaryota</taxon>
        <taxon>Metazoa</taxon>
        <taxon>Chordata</taxon>
        <taxon>Craniata</taxon>
        <taxon>Vertebrata</taxon>
        <taxon>Euteleostomi</taxon>
        <taxon>Actinopterygii</taxon>
        <taxon>Neopterygii</taxon>
        <taxon>Teleostei</taxon>
        <taxon>Neoteleostei</taxon>
        <taxon>Acanthomorphata</taxon>
        <taxon>Ovalentaria</taxon>
        <taxon>Ambassidae</taxon>
        <taxon>Parambassis</taxon>
    </lineage>
</organism>
<accession>A0A6P7IDS1</accession>
<comment type="similarity">
    <text evidence="2">Belongs to the SNTX/VTX toxin family.</text>
</comment>
<keyword evidence="8" id="KW-1185">Reference proteome</keyword>
<dbReference type="Gene3D" id="2.60.120.920">
    <property type="match status" value="1"/>
</dbReference>
<dbReference type="GeneID" id="114437323"/>
<dbReference type="Pfam" id="PF24674">
    <property type="entry name" value="MACPF_SNTX"/>
    <property type="match status" value="1"/>
</dbReference>
<dbReference type="GO" id="GO:0031640">
    <property type="term" value="P:killing of cells of another organism"/>
    <property type="evidence" value="ECO:0007669"/>
    <property type="project" value="UniProtKB-KW"/>
</dbReference>
<dbReference type="SMART" id="SM00449">
    <property type="entry name" value="SPRY"/>
    <property type="match status" value="1"/>
</dbReference>